<keyword evidence="2" id="KW-0732">Signal</keyword>
<organism evidence="3 4">
    <name type="scientific">Pistricoccus aurantiacus</name>
    <dbReference type="NCBI Taxonomy" id="1883414"/>
    <lineage>
        <taxon>Bacteria</taxon>
        <taxon>Pseudomonadati</taxon>
        <taxon>Pseudomonadota</taxon>
        <taxon>Gammaproteobacteria</taxon>
        <taxon>Oceanospirillales</taxon>
        <taxon>Halomonadaceae</taxon>
        <taxon>Pistricoccus</taxon>
    </lineage>
</organism>
<evidence type="ECO:0000256" key="1">
    <source>
        <dbReference type="SAM" id="Phobius"/>
    </source>
</evidence>
<proteinExistence type="predicted"/>
<evidence type="ECO:0000313" key="3">
    <source>
        <dbReference type="EMBL" id="QEA40831.1"/>
    </source>
</evidence>
<feature type="transmembrane region" description="Helical" evidence="1">
    <location>
        <begin position="91"/>
        <end position="110"/>
    </location>
</feature>
<name>A0A5B8SWM6_9GAMM</name>
<reference evidence="3 4" key="1">
    <citation type="submission" date="2019-06" db="EMBL/GenBank/DDBJ databases">
        <title>Genome analyses of bacteria isolated from kimchi.</title>
        <authorList>
            <person name="Lee S."/>
            <person name="Ahn S."/>
            <person name="Roh S."/>
        </authorList>
    </citation>
    <scope>NUCLEOTIDE SEQUENCE [LARGE SCALE GENOMIC DNA]</scope>
    <source>
        <strain evidence="3 4">CBA4606</strain>
    </source>
</reference>
<sequence>MKRTSHVFTSACQRLVVLASAVVPGVALAELPTLEEPTQGSGGIRTTAQGYMYDGFILAGLLLSTAAFIWVGIGCLASFNEGRQRGEWTKFGVTAFVGVVLILVVIWLATEAGPILSQ</sequence>
<evidence type="ECO:0000256" key="2">
    <source>
        <dbReference type="SAM" id="SignalP"/>
    </source>
</evidence>
<protein>
    <submittedName>
        <fullName evidence="3">TIGR03745 family integrating conjugative element membrane protein</fullName>
    </submittedName>
</protein>
<feature type="signal peptide" evidence="2">
    <location>
        <begin position="1"/>
        <end position="29"/>
    </location>
</feature>
<keyword evidence="1" id="KW-0472">Membrane</keyword>
<dbReference type="InterPro" id="IPR021356">
    <property type="entry name" value="Integr_conj_element_PFL4702"/>
</dbReference>
<feature type="chain" id="PRO_5022817852" evidence="2">
    <location>
        <begin position="30"/>
        <end position="118"/>
    </location>
</feature>
<dbReference type="AlphaFoldDB" id="A0A5B8SWM6"/>
<gene>
    <name evidence="3" type="ORF">FGL86_05795</name>
</gene>
<dbReference type="OrthoDB" id="5784566at2"/>
<dbReference type="Pfam" id="PF11190">
    <property type="entry name" value="DUF2976"/>
    <property type="match status" value="1"/>
</dbReference>
<dbReference type="KEGG" id="paur:FGL86_05795"/>
<accession>A0A5B8SWM6</accession>
<keyword evidence="4" id="KW-1185">Reference proteome</keyword>
<keyword evidence="1" id="KW-1133">Transmembrane helix</keyword>
<dbReference type="NCBIfam" id="TIGR03745">
    <property type="entry name" value="conj_TIGR03745"/>
    <property type="match status" value="1"/>
</dbReference>
<dbReference type="Proteomes" id="UP000321272">
    <property type="component" value="Chromosome"/>
</dbReference>
<keyword evidence="1" id="KW-0812">Transmembrane</keyword>
<dbReference type="EMBL" id="CP042382">
    <property type="protein sequence ID" value="QEA40831.1"/>
    <property type="molecule type" value="Genomic_DNA"/>
</dbReference>
<evidence type="ECO:0000313" key="4">
    <source>
        <dbReference type="Proteomes" id="UP000321272"/>
    </source>
</evidence>
<feature type="transmembrane region" description="Helical" evidence="1">
    <location>
        <begin position="53"/>
        <end position="79"/>
    </location>
</feature>